<dbReference type="Proteomes" id="UP000238196">
    <property type="component" value="Unassembled WGS sequence"/>
</dbReference>
<keyword evidence="1" id="KW-1133">Transmembrane helix</keyword>
<gene>
    <name evidence="2" type="ORF">C4K68_01915</name>
</gene>
<proteinExistence type="predicted"/>
<sequence>MNLDNILHFGIDYLIPFMGLPLLGVIVGAWLTNSFFPFRLKRREWRWEKELWAKERLFETVSQVSFIAEHYLKGERDDHFSMSGLGIVEAEHEIMKLIKGLHAEGYKIRLYLNKSDAQLFEKYLADSQDGYDGDKESWGHWGEGDEVSEILHIEGSISWQGKLAKKVLEEFN</sequence>
<feature type="transmembrane region" description="Helical" evidence="1">
    <location>
        <begin position="13"/>
        <end position="36"/>
    </location>
</feature>
<accession>A0A2S5KWI3</accession>
<name>A0A2S5KWI3_9PROT</name>
<organism evidence="2 3">
    <name type="scientific">Proteobacteria bacterium 228</name>
    <dbReference type="NCBI Taxonomy" id="2083153"/>
    <lineage>
        <taxon>Bacteria</taxon>
        <taxon>Pseudomonadati</taxon>
        <taxon>Pseudomonadota</taxon>
    </lineage>
</organism>
<keyword evidence="1" id="KW-0472">Membrane</keyword>
<protein>
    <submittedName>
        <fullName evidence="2">Uncharacterized protein</fullName>
    </submittedName>
</protein>
<dbReference type="EMBL" id="PRLP01000006">
    <property type="protein sequence ID" value="PPC79078.1"/>
    <property type="molecule type" value="Genomic_DNA"/>
</dbReference>
<evidence type="ECO:0000313" key="3">
    <source>
        <dbReference type="Proteomes" id="UP000238196"/>
    </source>
</evidence>
<reference evidence="2 3" key="1">
    <citation type="submission" date="2018-02" db="EMBL/GenBank/DDBJ databases">
        <title>novel marine gammaproteobacteria from coastal saline agro ecosystem.</title>
        <authorList>
            <person name="Krishnan R."/>
            <person name="Ramesh Kumar N."/>
        </authorList>
    </citation>
    <scope>NUCLEOTIDE SEQUENCE [LARGE SCALE GENOMIC DNA]</scope>
    <source>
        <strain evidence="2 3">228</strain>
    </source>
</reference>
<dbReference type="AlphaFoldDB" id="A0A2S5KWI3"/>
<evidence type="ECO:0000256" key="1">
    <source>
        <dbReference type="SAM" id="Phobius"/>
    </source>
</evidence>
<evidence type="ECO:0000313" key="2">
    <source>
        <dbReference type="EMBL" id="PPC79078.1"/>
    </source>
</evidence>
<keyword evidence="1" id="KW-0812">Transmembrane</keyword>
<dbReference type="OrthoDB" id="9952170at2"/>
<comment type="caution">
    <text evidence="2">The sequence shown here is derived from an EMBL/GenBank/DDBJ whole genome shotgun (WGS) entry which is preliminary data.</text>
</comment>